<dbReference type="Proteomes" id="UP001374599">
    <property type="component" value="Unassembled WGS sequence"/>
</dbReference>
<proteinExistence type="predicted"/>
<name>A0ACB5UKP3_9FIRM</name>
<protein>
    <submittedName>
        <fullName evidence="1">Uncharacterized protein</fullName>
    </submittedName>
</protein>
<dbReference type="EMBL" id="BTPU01000044">
    <property type="protein sequence ID" value="GMQ63529.1"/>
    <property type="molecule type" value="Genomic_DNA"/>
</dbReference>
<comment type="caution">
    <text evidence="1">The sequence shown here is derived from an EMBL/GenBank/DDBJ whole genome shotgun (WGS) entry which is preliminary data.</text>
</comment>
<accession>A0ACB5UKP3</accession>
<sequence>MKHGKRPTRRQKQLITSKRLNHNNWLVVKDSRETFDIVHKTSGKVRSYPKLKGVIVKCVL</sequence>
<keyword evidence="2" id="KW-1185">Reference proteome</keyword>
<reference evidence="1" key="1">
    <citation type="submission" date="2023-09" db="EMBL/GenBank/DDBJ databases">
        <title>Vallitalea sediminicola and Vallitalea maricola sp. nov., anaerobic bacteria isolated from marine sediment.</title>
        <authorList>
            <person name="Hirano S."/>
            <person name="Maeda A."/>
            <person name="Terahara T."/>
            <person name="Mori K."/>
            <person name="Hamada M."/>
            <person name="Matsumoto R."/>
            <person name="Kobayashi T."/>
        </authorList>
    </citation>
    <scope>NUCLEOTIDE SEQUENCE</scope>
    <source>
        <strain evidence="1">AN17-2</strain>
    </source>
</reference>
<organism evidence="1 2">
    <name type="scientific">Vallitalea maricola</name>
    <dbReference type="NCBI Taxonomy" id="3074433"/>
    <lineage>
        <taxon>Bacteria</taxon>
        <taxon>Bacillati</taxon>
        <taxon>Bacillota</taxon>
        <taxon>Clostridia</taxon>
        <taxon>Lachnospirales</taxon>
        <taxon>Vallitaleaceae</taxon>
        <taxon>Vallitalea</taxon>
    </lineage>
</organism>
<gene>
    <name evidence="1" type="ORF">AN2V17_27630</name>
</gene>
<evidence type="ECO:0000313" key="1">
    <source>
        <dbReference type="EMBL" id="GMQ63529.1"/>
    </source>
</evidence>
<evidence type="ECO:0000313" key="2">
    <source>
        <dbReference type="Proteomes" id="UP001374599"/>
    </source>
</evidence>